<dbReference type="EMBL" id="JAWSTH010000017">
    <property type="protein sequence ID" value="MDW5594442.1"/>
    <property type="molecule type" value="Genomic_DNA"/>
</dbReference>
<dbReference type="Proteomes" id="UP001284601">
    <property type="component" value="Unassembled WGS sequence"/>
</dbReference>
<dbReference type="Gene3D" id="3.10.20.30">
    <property type="match status" value="1"/>
</dbReference>
<dbReference type="RefSeq" id="WP_318596711.1">
    <property type="nucleotide sequence ID" value="NZ_JAWSTH010000017.1"/>
</dbReference>
<sequence>MTIRLNGEERRLDDAATVQTALDLLDVTPDSRGVAVAVDREVVPRARWHETPLHDGAQVEVVMAIQGG</sequence>
<dbReference type="Pfam" id="PF02597">
    <property type="entry name" value="ThiS"/>
    <property type="match status" value="1"/>
</dbReference>
<evidence type="ECO:0000313" key="2">
    <source>
        <dbReference type="Proteomes" id="UP001284601"/>
    </source>
</evidence>
<dbReference type="PANTHER" id="PTHR34472">
    <property type="entry name" value="SULFUR CARRIER PROTEIN THIS"/>
    <property type="match status" value="1"/>
</dbReference>
<evidence type="ECO:0000313" key="1">
    <source>
        <dbReference type="EMBL" id="MDW5594442.1"/>
    </source>
</evidence>
<protein>
    <submittedName>
        <fullName evidence="1">Sulfur carrier protein ThiS</fullName>
    </submittedName>
</protein>
<comment type="caution">
    <text evidence="1">The sequence shown here is derived from an EMBL/GenBank/DDBJ whole genome shotgun (WGS) entry which is preliminary data.</text>
</comment>
<dbReference type="NCBIfam" id="TIGR01683">
    <property type="entry name" value="thiS"/>
    <property type="match status" value="1"/>
</dbReference>
<dbReference type="InterPro" id="IPR010035">
    <property type="entry name" value="Thi_S"/>
</dbReference>
<proteinExistence type="predicted"/>
<dbReference type="InterPro" id="IPR016155">
    <property type="entry name" value="Mopterin_synth/thiamin_S_b"/>
</dbReference>
<dbReference type="SUPFAM" id="SSF54285">
    <property type="entry name" value="MoaD/ThiS"/>
    <property type="match status" value="1"/>
</dbReference>
<gene>
    <name evidence="1" type="primary">thiS</name>
    <name evidence="1" type="ORF">R7226_08845</name>
</gene>
<name>A0ABU4HP12_9ACTN</name>
<dbReference type="InterPro" id="IPR012675">
    <property type="entry name" value="Beta-grasp_dom_sf"/>
</dbReference>
<keyword evidence="2" id="KW-1185">Reference proteome</keyword>
<organism evidence="1 2">
    <name type="scientific">Conexibacter stalactiti</name>
    <dbReference type="NCBI Taxonomy" id="1940611"/>
    <lineage>
        <taxon>Bacteria</taxon>
        <taxon>Bacillati</taxon>
        <taxon>Actinomycetota</taxon>
        <taxon>Thermoleophilia</taxon>
        <taxon>Solirubrobacterales</taxon>
        <taxon>Conexibacteraceae</taxon>
        <taxon>Conexibacter</taxon>
    </lineage>
</organism>
<dbReference type="CDD" id="cd00565">
    <property type="entry name" value="Ubl_ThiS"/>
    <property type="match status" value="1"/>
</dbReference>
<dbReference type="InterPro" id="IPR003749">
    <property type="entry name" value="ThiS/MoaD-like"/>
</dbReference>
<reference evidence="1 2" key="2">
    <citation type="submission" date="2023-10" db="EMBL/GenBank/DDBJ databases">
        <authorList>
            <person name="Han X.F."/>
        </authorList>
    </citation>
    <scope>NUCLEOTIDE SEQUENCE [LARGE SCALE GENOMIC DNA]</scope>
    <source>
        <strain evidence="1 2">KCTC 39840</strain>
    </source>
</reference>
<reference evidence="2" key="1">
    <citation type="submission" date="2023-07" db="EMBL/GenBank/DDBJ databases">
        <title>Conexibacter stalactiti sp. nov., isolated from stalactites in a lava cave and emended description of the genus Conexibacter.</title>
        <authorList>
            <person name="Lee S.D."/>
        </authorList>
    </citation>
    <scope>NUCLEOTIDE SEQUENCE [LARGE SCALE GENOMIC DNA]</scope>
    <source>
        <strain evidence="2">KCTC 39840</strain>
    </source>
</reference>
<accession>A0ABU4HP12</accession>
<dbReference type="PANTHER" id="PTHR34472:SF1">
    <property type="entry name" value="SULFUR CARRIER PROTEIN THIS"/>
    <property type="match status" value="1"/>
</dbReference>